<keyword evidence="1" id="KW-0812">Transmembrane</keyword>
<dbReference type="EMBL" id="BK016170">
    <property type="protein sequence ID" value="DAF99711.1"/>
    <property type="molecule type" value="Genomic_DNA"/>
</dbReference>
<dbReference type="PROSITE" id="PS50943">
    <property type="entry name" value="HTH_CROC1"/>
    <property type="match status" value="1"/>
</dbReference>
<name>A0A8S5UYZ6_9CAUD</name>
<proteinExistence type="predicted"/>
<evidence type="ECO:0000256" key="1">
    <source>
        <dbReference type="SAM" id="Phobius"/>
    </source>
</evidence>
<evidence type="ECO:0000259" key="2">
    <source>
        <dbReference type="PROSITE" id="PS50943"/>
    </source>
</evidence>
<dbReference type="SUPFAM" id="SSF47413">
    <property type="entry name" value="lambda repressor-like DNA-binding domains"/>
    <property type="match status" value="1"/>
</dbReference>
<dbReference type="GO" id="GO:0003677">
    <property type="term" value="F:DNA binding"/>
    <property type="evidence" value="ECO:0007669"/>
    <property type="project" value="InterPro"/>
</dbReference>
<protein>
    <submittedName>
        <fullName evidence="3">SOS-response transcriptional repressor</fullName>
    </submittedName>
</protein>
<dbReference type="CDD" id="cd00093">
    <property type="entry name" value="HTH_XRE"/>
    <property type="match status" value="1"/>
</dbReference>
<reference evidence="3" key="1">
    <citation type="journal article" date="2021" name="Proc. Natl. Acad. Sci. U.S.A.">
        <title>A Catalog of Tens of Thousands of Viruses from Human Metagenomes Reveals Hidden Associations with Chronic Diseases.</title>
        <authorList>
            <person name="Tisza M.J."/>
            <person name="Buck C.B."/>
        </authorList>
    </citation>
    <scope>NUCLEOTIDE SEQUENCE</scope>
    <source>
        <strain evidence="3">Ctu1o13</strain>
    </source>
</reference>
<dbReference type="InterPro" id="IPR001387">
    <property type="entry name" value="Cro/C1-type_HTH"/>
</dbReference>
<organism evidence="3">
    <name type="scientific">Siphoviridae sp. ctu1o13</name>
    <dbReference type="NCBI Taxonomy" id="2825711"/>
    <lineage>
        <taxon>Viruses</taxon>
        <taxon>Duplodnaviria</taxon>
        <taxon>Heunggongvirae</taxon>
        <taxon>Uroviricota</taxon>
        <taxon>Caudoviricetes</taxon>
    </lineage>
</organism>
<evidence type="ECO:0000313" key="3">
    <source>
        <dbReference type="EMBL" id="DAF99711.1"/>
    </source>
</evidence>
<accession>A0A8S5UYZ6</accession>
<keyword evidence="1" id="KW-0472">Membrane</keyword>
<feature type="domain" description="HTH cro/C1-type" evidence="2">
    <location>
        <begin position="1"/>
        <end position="47"/>
    </location>
</feature>
<dbReference type="Gene3D" id="1.10.260.40">
    <property type="entry name" value="lambda repressor-like DNA-binding domains"/>
    <property type="match status" value="1"/>
</dbReference>
<feature type="transmembrane region" description="Helical" evidence="1">
    <location>
        <begin position="99"/>
        <end position="122"/>
    </location>
</feature>
<keyword evidence="1" id="KW-1133">Transmembrane helix</keyword>
<dbReference type="InterPro" id="IPR010982">
    <property type="entry name" value="Lambda_DNA-bd_dom_sf"/>
</dbReference>
<sequence>MTAQDIADASGVPLSTVNNFFAHASKSPALYTTAGICAALGVSLDAFFGIGDHCTATEETLQAEKDGLEKRLSNKREMIDVQNYTIHVMEKGLRIRNCVILIMGIAISLLLCWCVFVDMHALNIGFWRE</sequence>